<protein>
    <submittedName>
        <fullName evidence="2">Uncharacterized protein</fullName>
    </submittedName>
</protein>
<evidence type="ECO:0000256" key="1">
    <source>
        <dbReference type="SAM" id="Phobius"/>
    </source>
</evidence>
<reference evidence="2 3" key="1">
    <citation type="submission" date="2009-02" db="EMBL/GenBank/DDBJ databases">
        <authorList>
            <person name="Fulton L."/>
            <person name="Clifton S."/>
            <person name="Fulton B."/>
            <person name="Xu J."/>
            <person name="Minx P."/>
            <person name="Pepin K.H."/>
            <person name="Johnson M."/>
            <person name="Bhonagiri V."/>
            <person name="Nash W.E."/>
            <person name="Mardis E.R."/>
            <person name="Wilson R.K."/>
        </authorList>
    </citation>
    <scope>NUCLEOTIDE SEQUENCE [LARGE SCALE GENOMIC DNA]</scope>
    <source>
        <strain evidence="2 3">ATCC 27758</strain>
    </source>
</reference>
<keyword evidence="1" id="KW-0812">Transmembrane</keyword>
<dbReference type="AlphaFoldDB" id="C0BDU0"/>
<organism evidence="2 3">
    <name type="scientific">Coprococcus comes ATCC 27758</name>
    <dbReference type="NCBI Taxonomy" id="470146"/>
    <lineage>
        <taxon>Bacteria</taxon>
        <taxon>Bacillati</taxon>
        <taxon>Bacillota</taxon>
        <taxon>Clostridia</taxon>
        <taxon>Lachnospirales</taxon>
        <taxon>Lachnospiraceae</taxon>
        <taxon>Coprococcus</taxon>
    </lineage>
</organism>
<dbReference type="EMBL" id="ABVR01000043">
    <property type="protein sequence ID" value="EEG88636.1"/>
    <property type="molecule type" value="Genomic_DNA"/>
</dbReference>
<keyword evidence="1" id="KW-1133">Transmembrane helix</keyword>
<keyword evidence="1" id="KW-0472">Membrane</keyword>
<gene>
    <name evidence="2" type="ORF">COPCOM_03344</name>
</gene>
<reference evidence="2 3" key="2">
    <citation type="submission" date="2009-03" db="EMBL/GenBank/DDBJ databases">
        <title>Draft genome sequence of Coprococcus comes (ATCC 27758).</title>
        <authorList>
            <person name="Sudarsanam P."/>
            <person name="Ley R."/>
            <person name="Guruge J."/>
            <person name="Turnbaugh P.J."/>
            <person name="Mahowald M."/>
            <person name="Liep D."/>
            <person name="Gordon J."/>
        </authorList>
    </citation>
    <scope>NUCLEOTIDE SEQUENCE [LARGE SCALE GENOMIC DNA]</scope>
    <source>
        <strain evidence="2 3">ATCC 27758</strain>
    </source>
</reference>
<dbReference type="HOGENOM" id="CLU_2860034_0_0_9"/>
<feature type="transmembrane region" description="Helical" evidence="1">
    <location>
        <begin position="21"/>
        <end position="38"/>
    </location>
</feature>
<dbReference type="Proteomes" id="UP000003793">
    <property type="component" value="Unassembled WGS sequence"/>
</dbReference>
<comment type="caution">
    <text evidence="2">The sequence shown here is derived from an EMBL/GenBank/DDBJ whole genome shotgun (WGS) entry which is preliminary data.</text>
</comment>
<name>C0BDU0_9FIRM</name>
<accession>C0BDU0</accession>
<evidence type="ECO:0000313" key="3">
    <source>
        <dbReference type="Proteomes" id="UP000003793"/>
    </source>
</evidence>
<evidence type="ECO:0000313" key="2">
    <source>
        <dbReference type="EMBL" id="EEG88636.1"/>
    </source>
</evidence>
<feature type="transmembrane region" description="Helical" evidence="1">
    <location>
        <begin position="44"/>
        <end position="63"/>
    </location>
</feature>
<sequence length="64" mass="7723">MFWFDIFRCPFLKNLFKEFSGFVVYCSVINVLFVVAVSCDSFYIISKCFMFVNNFFYFFFAVVK</sequence>
<proteinExistence type="predicted"/>